<evidence type="ECO:0000256" key="5">
    <source>
        <dbReference type="ARBA" id="ARBA00022900"/>
    </source>
</evidence>
<organism evidence="10 11">
    <name type="scientific">Marmota monax</name>
    <name type="common">Woodchuck</name>
    <dbReference type="NCBI Taxonomy" id="9995"/>
    <lineage>
        <taxon>Eukaryota</taxon>
        <taxon>Metazoa</taxon>
        <taxon>Chordata</taxon>
        <taxon>Craniata</taxon>
        <taxon>Vertebrata</taxon>
        <taxon>Euteleostomi</taxon>
        <taxon>Mammalia</taxon>
        <taxon>Eutheria</taxon>
        <taxon>Euarchontoglires</taxon>
        <taxon>Glires</taxon>
        <taxon>Rodentia</taxon>
        <taxon>Sciuromorpha</taxon>
        <taxon>Sciuridae</taxon>
        <taxon>Xerinae</taxon>
        <taxon>Marmotini</taxon>
        <taxon>Marmota</taxon>
    </lineage>
</organism>
<feature type="domain" description="Serpin" evidence="9">
    <location>
        <begin position="13"/>
        <end position="344"/>
    </location>
</feature>
<dbReference type="InterPro" id="IPR023795">
    <property type="entry name" value="Serpin_CS"/>
</dbReference>
<evidence type="ECO:0000256" key="2">
    <source>
        <dbReference type="ARBA" id="ARBA00006426"/>
    </source>
</evidence>
<dbReference type="PROSITE" id="PS00284">
    <property type="entry name" value="SERPIN"/>
    <property type="match status" value="1"/>
</dbReference>
<evidence type="ECO:0000313" key="10">
    <source>
        <dbReference type="EMBL" id="VTJ62769.1"/>
    </source>
</evidence>
<name>A0A5E4B1Y1_MARMO</name>
<evidence type="ECO:0000256" key="8">
    <source>
        <dbReference type="SAM" id="Phobius"/>
    </source>
</evidence>
<dbReference type="InterPro" id="IPR042185">
    <property type="entry name" value="Serpin_sf_2"/>
</dbReference>
<evidence type="ECO:0000256" key="4">
    <source>
        <dbReference type="ARBA" id="ARBA00022690"/>
    </source>
</evidence>
<dbReference type="EMBL" id="CABDUW010000208">
    <property type="protein sequence ID" value="VTJ62769.1"/>
    <property type="molecule type" value="Genomic_DNA"/>
</dbReference>
<evidence type="ECO:0000256" key="1">
    <source>
        <dbReference type="ARBA" id="ARBA00004496"/>
    </source>
</evidence>
<dbReference type="GO" id="GO:0005615">
    <property type="term" value="C:extracellular space"/>
    <property type="evidence" value="ECO:0007669"/>
    <property type="project" value="InterPro"/>
</dbReference>
<evidence type="ECO:0000256" key="6">
    <source>
        <dbReference type="ARBA" id="ARBA00055143"/>
    </source>
</evidence>
<dbReference type="SUPFAM" id="SSF56574">
    <property type="entry name" value="Serpins"/>
    <property type="match status" value="1"/>
</dbReference>
<dbReference type="PANTHER" id="PTHR11461:SF161">
    <property type="entry name" value="SERPIN B13"/>
    <property type="match status" value="1"/>
</dbReference>
<keyword evidence="8" id="KW-0812">Transmembrane</keyword>
<dbReference type="AlphaFoldDB" id="A0A5E4B1Y1"/>
<dbReference type="InterPro" id="IPR036186">
    <property type="entry name" value="Serpin_sf"/>
</dbReference>
<proteinExistence type="inferred from homology"/>
<keyword evidence="3" id="KW-0963">Cytoplasm</keyword>
<reference evidence="10" key="1">
    <citation type="submission" date="2019-04" db="EMBL/GenBank/DDBJ databases">
        <authorList>
            <person name="Alioto T."/>
            <person name="Alioto T."/>
        </authorList>
    </citation>
    <scope>NUCLEOTIDE SEQUENCE [LARGE SCALE GENOMIC DNA]</scope>
</reference>
<dbReference type="Pfam" id="PF00079">
    <property type="entry name" value="Serpin"/>
    <property type="match status" value="2"/>
</dbReference>
<dbReference type="Gene3D" id="3.30.497.10">
    <property type="entry name" value="Antithrombin, subunit I, domain 2"/>
    <property type="match status" value="1"/>
</dbReference>
<dbReference type="PANTHER" id="PTHR11461">
    <property type="entry name" value="SERINE PROTEASE INHIBITOR, SERPIN"/>
    <property type="match status" value="1"/>
</dbReference>
<sequence>MESLSAANIHLGLDLLKEMRKTNDGNIFFSPVGISTAIGMLLLGTRGATASQLQKVFYSEKDTEISRKEVEEKEIEKTEEIHHQFQQVLTEISKLTNDYELNLANRLFGEKTFLFLQKYLDYVEKYYHASLEPVDFINEADESRKKINSWVESQTNGRVWVGRWSYKDFLTVFCEKNQGPLEAKIVGIPYKNNDLSMFVLLPNDIEGLEKITDQVTPEQLIEWTRPELMEVRNVNLRLPRLEVEGSYELEPVLAALGLRAAFSESDADFSGMCARSGLQAQRFLHRSFVQVTEEGAEATAATGIGYMVSSAGGCEQVHCDHPFLFFIRHRGSDSVLFFGRFSSP</sequence>
<comment type="function">
    <text evidence="6">May play a role in the proliferation or differentiation of keratinocytes.</text>
</comment>
<dbReference type="GO" id="GO:0005737">
    <property type="term" value="C:cytoplasm"/>
    <property type="evidence" value="ECO:0007669"/>
    <property type="project" value="UniProtKB-SubCell"/>
</dbReference>
<dbReference type="InterPro" id="IPR023796">
    <property type="entry name" value="Serpin_dom"/>
</dbReference>
<protein>
    <recommendedName>
        <fullName evidence="7">Serpin B13</fullName>
    </recommendedName>
</protein>
<evidence type="ECO:0000313" key="11">
    <source>
        <dbReference type="Proteomes" id="UP000335636"/>
    </source>
</evidence>
<dbReference type="Gene3D" id="2.30.39.10">
    <property type="entry name" value="Alpha-1-antitrypsin, domain 1"/>
    <property type="match status" value="1"/>
</dbReference>
<dbReference type="SMART" id="SM00093">
    <property type="entry name" value="SERPIN"/>
    <property type="match status" value="1"/>
</dbReference>
<evidence type="ECO:0000259" key="9">
    <source>
        <dbReference type="SMART" id="SM00093"/>
    </source>
</evidence>
<keyword evidence="8" id="KW-1133">Transmembrane helix</keyword>
<comment type="caution">
    <text evidence="10">The sequence shown here is derived from an EMBL/GenBank/DDBJ whole genome shotgun (WGS) entry which is preliminary data.</text>
</comment>
<keyword evidence="11" id="KW-1185">Reference proteome</keyword>
<accession>A0A5E4B1Y1</accession>
<evidence type="ECO:0000256" key="7">
    <source>
        <dbReference type="ARBA" id="ARBA00070942"/>
    </source>
</evidence>
<keyword evidence="4" id="KW-0646">Protease inhibitor</keyword>
<comment type="subcellular location">
    <subcellularLocation>
        <location evidence="1">Cytoplasm</location>
    </subcellularLocation>
</comment>
<dbReference type="FunFam" id="3.30.497.10:FF:000098">
    <property type="entry name" value="Serpin family B member 13"/>
    <property type="match status" value="1"/>
</dbReference>
<dbReference type="Proteomes" id="UP000335636">
    <property type="component" value="Unassembled WGS sequence"/>
</dbReference>
<comment type="similarity">
    <text evidence="2">Belongs to the serpin family. Ov-serpin subfamily.</text>
</comment>
<dbReference type="Gene3D" id="6.20.40.10">
    <property type="match status" value="1"/>
</dbReference>
<keyword evidence="5" id="KW-0722">Serine protease inhibitor</keyword>
<dbReference type="InterPro" id="IPR042178">
    <property type="entry name" value="Serpin_sf_1"/>
</dbReference>
<feature type="transmembrane region" description="Helical" evidence="8">
    <location>
        <begin position="27"/>
        <end position="45"/>
    </location>
</feature>
<dbReference type="GO" id="GO:0004867">
    <property type="term" value="F:serine-type endopeptidase inhibitor activity"/>
    <property type="evidence" value="ECO:0007669"/>
    <property type="project" value="UniProtKB-KW"/>
</dbReference>
<dbReference type="InterPro" id="IPR000215">
    <property type="entry name" value="Serpin_fam"/>
</dbReference>
<keyword evidence="8" id="KW-0472">Membrane</keyword>
<gene>
    <name evidence="10" type="ORF">MONAX_5E016924</name>
</gene>
<evidence type="ECO:0000256" key="3">
    <source>
        <dbReference type="ARBA" id="ARBA00022490"/>
    </source>
</evidence>